<dbReference type="OrthoDB" id="5418639at2759"/>
<evidence type="ECO:0008006" key="5">
    <source>
        <dbReference type="Google" id="ProtNLM"/>
    </source>
</evidence>
<feature type="compositionally biased region" description="Low complexity" evidence="2">
    <location>
        <begin position="289"/>
        <end position="303"/>
    </location>
</feature>
<feature type="compositionally biased region" description="Basic and acidic residues" evidence="2">
    <location>
        <begin position="327"/>
        <end position="337"/>
    </location>
</feature>
<evidence type="ECO:0000256" key="2">
    <source>
        <dbReference type="SAM" id="MobiDB-lite"/>
    </source>
</evidence>
<dbReference type="EMBL" id="AYKW01000002">
    <property type="protein sequence ID" value="PIL36137.1"/>
    <property type="molecule type" value="Genomic_DNA"/>
</dbReference>
<feature type="region of interest" description="Disordered" evidence="2">
    <location>
        <begin position="1"/>
        <end position="48"/>
    </location>
</feature>
<feature type="compositionally biased region" description="Acidic residues" evidence="2">
    <location>
        <begin position="208"/>
        <end position="217"/>
    </location>
</feature>
<proteinExistence type="predicted"/>
<name>A0A2G8SQU2_9APHY</name>
<accession>A0A2G8SQU2</accession>
<dbReference type="CDD" id="cd14686">
    <property type="entry name" value="bZIP"/>
    <property type="match status" value="1"/>
</dbReference>
<feature type="region of interest" description="Disordered" evidence="2">
    <location>
        <begin position="190"/>
        <end position="432"/>
    </location>
</feature>
<dbReference type="AlphaFoldDB" id="A0A2G8SQU2"/>
<feature type="region of interest" description="Disordered" evidence="2">
    <location>
        <begin position="82"/>
        <end position="144"/>
    </location>
</feature>
<evidence type="ECO:0000313" key="3">
    <source>
        <dbReference type="EMBL" id="PIL36137.1"/>
    </source>
</evidence>
<gene>
    <name evidence="3" type="ORF">GSI_01797</name>
</gene>
<feature type="coiled-coil region" evidence="1">
    <location>
        <begin position="458"/>
        <end position="499"/>
    </location>
</feature>
<evidence type="ECO:0000313" key="4">
    <source>
        <dbReference type="Proteomes" id="UP000230002"/>
    </source>
</evidence>
<evidence type="ECO:0000256" key="1">
    <source>
        <dbReference type="SAM" id="Coils"/>
    </source>
</evidence>
<feature type="compositionally biased region" description="Acidic residues" evidence="2">
    <location>
        <begin position="190"/>
        <end position="199"/>
    </location>
</feature>
<dbReference type="Proteomes" id="UP000230002">
    <property type="component" value="Unassembled WGS sequence"/>
</dbReference>
<reference evidence="3 4" key="1">
    <citation type="journal article" date="2015" name="Sci. Rep.">
        <title>Chromosome-level genome map provides insights into diverse defense mechanisms in the medicinal fungus Ganoderma sinense.</title>
        <authorList>
            <person name="Zhu Y."/>
            <person name="Xu J."/>
            <person name="Sun C."/>
            <person name="Zhou S."/>
            <person name="Xu H."/>
            <person name="Nelson D.R."/>
            <person name="Qian J."/>
            <person name="Song J."/>
            <person name="Luo H."/>
            <person name="Xiang L."/>
            <person name="Li Y."/>
            <person name="Xu Z."/>
            <person name="Ji A."/>
            <person name="Wang L."/>
            <person name="Lu S."/>
            <person name="Hayward A."/>
            <person name="Sun W."/>
            <person name="Li X."/>
            <person name="Schwartz D.C."/>
            <person name="Wang Y."/>
            <person name="Chen S."/>
        </authorList>
    </citation>
    <scope>NUCLEOTIDE SEQUENCE [LARGE SCALE GENOMIC DNA]</scope>
    <source>
        <strain evidence="3 4">ZZ0214-1</strain>
    </source>
</reference>
<organism evidence="3 4">
    <name type="scientific">Ganoderma sinense ZZ0214-1</name>
    <dbReference type="NCBI Taxonomy" id="1077348"/>
    <lineage>
        <taxon>Eukaryota</taxon>
        <taxon>Fungi</taxon>
        <taxon>Dikarya</taxon>
        <taxon>Basidiomycota</taxon>
        <taxon>Agaricomycotina</taxon>
        <taxon>Agaricomycetes</taxon>
        <taxon>Polyporales</taxon>
        <taxon>Polyporaceae</taxon>
        <taxon>Ganoderma</taxon>
    </lineage>
</organism>
<keyword evidence="4" id="KW-1185">Reference proteome</keyword>
<comment type="caution">
    <text evidence="3">The sequence shown here is derived from an EMBL/GenBank/DDBJ whole genome shotgun (WGS) entry which is preliminary data.</text>
</comment>
<protein>
    <recommendedName>
        <fullName evidence="5">BZIP domain-containing protein</fullName>
    </recommendedName>
</protein>
<sequence>MARSPDTPISPQKRRRSVSPPPPFHPSAGNPSTPKQRRLNGFKSTPQSLAARKAAITAALKPPSQGSVARIKSIEDELAAVAREQQIAHSGDRQLHQMPTPPSASSRKDVQGSQSQRHSDGSSTAAPTPPSPSPSSVKQIGSPVRRLAVPVLPASLRRAPSSPGIQSEAAYSITDEVRQADMEDDEIEDAVWVDPEPDLEDKQIQTDPIEDDEEFDENGMWSSQPSRAAMSSPFSSIPFTLPATGMNTDDDDDDVYFGSGASASGLSQLREPGRASGSSPASRPPQTPSSRRAGSSRAYASGGNATEFDSGARSMTSSLLTPPGSVLRDHQHAEDRAPSPTSRRGRDTSIGGPLLRGSQRQGRGLDGSPSPPHSRSSASGRERSQWQMIQDDPENPFHERAAALRAGSQAQASPAVDAAPEAESAKGLSGPLSADRVEQQIASLANLPEYIRKLERRERAAQKSAEVKAKKIAQLEEEVQRLRNTNRTLEATVAALEARR</sequence>
<keyword evidence="1" id="KW-0175">Coiled coil</keyword>
<dbReference type="STRING" id="1077348.A0A2G8SQU2"/>
<feature type="compositionally biased region" description="Low complexity" evidence="2">
    <location>
        <begin position="403"/>
        <end position="413"/>
    </location>
</feature>